<dbReference type="AlphaFoldDB" id="A0A8S0URW1"/>
<accession>A0A8S0URW1</accession>
<reference evidence="1 2" key="1">
    <citation type="submission" date="2019-12" db="EMBL/GenBank/DDBJ databases">
        <authorList>
            <person name="Alioto T."/>
            <person name="Alioto T."/>
            <person name="Gomez Garrido J."/>
        </authorList>
    </citation>
    <scope>NUCLEOTIDE SEQUENCE [LARGE SCALE GENOMIC DNA]</scope>
</reference>
<keyword evidence="2" id="KW-1185">Reference proteome</keyword>
<dbReference type="GO" id="GO:0043007">
    <property type="term" value="P:maintenance of rDNA"/>
    <property type="evidence" value="ECO:0007669"/>
    <property type="project" value="TreeGrafter"/>
</dbReference>
<dbReference type="PANTHER" id="PTHR33962:SF1">
    <property type="entry name" value="RECQ-MEDIATED GENOME INSTABILITY PROTEIN 2"/>
    <property type="match status" value="1"/>
</dbReference>
<dbReference type="GO" id="GO:2000042">
    <property type="term" value="P:negative regulation of double-strand break repair via homologous recombination"/>
    <property type="evidence" value="ECO:0007669"/>
    <property type="project" value="TreeGrafter"/>
</dbReference>
<dbReference type="Gramene" id="OE9A019495T2">
    <property type="protein sequence ID" value="OE9A019495C2"/>
    <property type="gene ID" value="OE9A019495"/>
</dbReference>
<dbReference type="GO" id="GO:0016607">
    <property type="term" value="C:nuclear speck"/>
    <property type="evidence" value="ECO:0007669"/>
    <property type="project" value="TreeGrafter"/>
</dbReference>
<organism evidence="1 2">
    <name type="scientific">Olea europaea subsp. europaea</name>
    <dbReference type="NCBI Taxonomy" id="158383"/>
    <lineage>
        <taxon>Eukaryota</taxon>
        <taxon>Viridiplantae</taxon>
        <taxon>Streptophyta</taxon>
        <taxon>Embryophyta</taxon>
        <taxon>Tracheophyta</taxon>
        <taxon>Spermatophyta</taxon>
        <taxon>Magnoliopsida</taxon>
        <taxon>eudicotyledons</taxon>
        <taxon>Gunneridae</taxon>
        <taxon>Pentapetalae</taxon>
        <taxon>asterids</taxon>
        <taxon>lamiids</taxon>
        <taxon>Lamiales</taxon>
        <taxon>Oleaceae</taxon>
        <taxon>Oleeae</taxon>
        <taxon>Olea</taxon>
    </lineage>
</organism>
<evidence type="ECO:0000313" key="2">
    <source>
        <dbReference type="Proteomes" id="UP000594638"/>
    </source>
</evidence>
<evidence type="ECO:0008006" key="3">
    <source>
        <dbReference type="Google" id="ProtNLM"/>
    </source>
</evidence>
<dbReference type="Pfam" id="PF16100">
    <property type="entry name" value="RMI2"/>
    <property type="match status" value="1"/>
</dbReference>
<name>A0A8S0URW1_OLEEU</name>
<comment type="caution">
    <text evidence="1">The sequence shown here is derived from an EMBL/GenBank/DDBJ whole genome shotgun (WGS) entry which is preliminary data.</text>
</comment>
<dbReference type="InterPro" id="IPR032245">
    <property type="entry name" value="RMI2"/>
</dbReference>
<dbReference type="GO" id="GO:0006281">
    <property type="term" value="P:DNA repair"/>
    <property type="evidence" value="ECO:0007669"/>
    <property type="project" value="TreeGrafter"/>
</dbReference>
<dbReference type="OrthoDB" id="59690at2759"/>
<protein>
    <recommendedName>
        <fullName evidence="3">RecQ-mediated genome instability protein 2</fullName>
    </recommendedName>
</protein>
<dbReference type="GO" id="GO:0033045">
    <property type="term" value="P:regulation of sister chromatid segregation"/>
    <property type="evidence" value="ECO:0007669"/>
    <property type="project" value="TreeGrafter"/>
</dbReference>
<dbReference type="GO" id="GO:0005829">
    <property type="term" value="C:cytosol"/>
    <property type="evidence" value="ECO:0007669"/>
    <property type="project" value="TreeGrafter"/>
</dbReference>
<evidence type="ECO:0000313" key="1">
    <source>
        <dbReference type="EMBL" id="CAA3020646.1"/>
    </source>
</evidence>
<proteinExistence type="predicted"/>
<dbReference type="Proteomes" id="UP000594638">
    <property type="component" value="Unassembled WGS sequence"/>
</dbReference>
<gene>
    <name evidence="1" type="ORF">OLEA9_A019495</name>
</gene>
<dbReference type="Gene3D" id="2.40.50.140">
    <property type="entry name" value="Nucleic acid-binding proteins"/>
    <property type="match status" value="1"/>
</dbReference>
<dbReference type="EMBL" id="CACTIH010009042">
    <property type="protein sequence ID" value="CAA3020646.1"/>
    <property type="molecule type" value="Genomic_DNA"/>
</dbReference>
<sequence length="137" mass="15365">MDYSLGALKLLCIQLKNARQAPSPKAFTLGGILFQRAWLQGVLISTPSSSHSGGEGFHLDDGTGVIELLLSGDLRNRNWETGMYLMVVGFYSIGNDGTSVLKVHKMVDLSPFPDRESMWYLEVIEVFKMFYQPIFQE</sequence>
<dbReference type="InterPro" id="IPR012340">
    <property type="entry name" value="NA-bd_OB-fold"/>
</dbReference>
<dbReference type="PANTHER" id="PTHR33962">
    <property type="entry name" value="RECQ-MEDIATED GENOME INSTABILITY PROTEIN 2 RMI2"/>
    <property type="match status" value="1"/>
</dbReference>